<evidence type="ECO:0000313" key="6">
    <source>
        <dbReference type="Proteomes" id="UP000266483"/>
    </source>
</evidence>
<proteinExistence type="inferred from homology"/>
<dbReference type="PANTHER" id="PTHR30483:SF6">
    <property type="entry name" value="PERIPLASMIC BINDING PROTEIN OF ABC TRANSPORTER FOR NATURAL AMINO ACIDS"/>
    <property type="match status" value="1"/>
</dbReference>
<dbReference type="SUPFAM" id="SSF53822">
    <property type="entry name" value="Periplasmic binding protein-like I"/>
    <property type="match status" value="1"/>
</dbReference>
<evidence type="ECO:0000256" key="2">
    <source>
        <dbReference type="ARBA" id="ARBA00022729"/>
    </source>
</evidence>
<keyword evidence="2 3" id="KW-0732">Signal</keyword>
<name>A0ABX9MZ52_9BURK</name>
<sequence length="389" mass="41909">MKKNLKALIAVALTTFAFQVHAEDKVRLGFIAALSGPLGVLGAEQQRGLDLALEHLNNRLGNRTVELYTADSRGNPGVAVQEVSKLIDRDDVDIVTGATASNEVVALVKPIAAAGLTLVGSNGGPSPLAGKNCSPAYFSVAFQNDQWSEGMGKYMNEQGIKRAYFIGMDYQAGWDHVGGAERTFEGERLAKVFTPQSQLDFSAELAQIRAAKPDGVFAFYPGGAAIAFVKQYAQSGLDIPLFSNAGLVDTLFLDAFGEDALGVTVTSNYSAKLNNSANKKFVEDFSKKYGRDPSFYAAQQYDAVMLLNQAIAKLPEGKFDREKAQDLIGTTSFDSVRGNFEFNRNHMPIQTVYALKVVKGDDGKLALNLEGVATESAEDPYVAECQMGK</sequence>
<dbReference type="InterPro" id="IPR051010">
    <property type="entry name" value="BCAA_transport"/>
</dbReference>
<evidence type="ECO:0000256" key="3">
    <source>
        <dbReference type="SAM" id="SignalP"/>
    </source>
</evidence>
<organism evidence="5 6">
    <name type="scientific">Neopusillimonas maritima</name>
    <dbReference type="NCBI Taxonomy" id="2026239"/>
    <lineage>
        <taxon>Bacteria</taxon>
        <taxon>Pseudomonadati</taxon>
        <taxon>Pseudomonadota</taxon>
        <taxon>Betaproteobacteria</taxon>
        <taxon>Burkholderiales</taxon>
        <taxon>Alcaligenaceae</taxon>
        <taxon>Neopusillimonas</taxon>
    </lineage>
</organism>
<dbReference type="Pfam" id="PF13458">
    <property type="entry name" value="Peripla_BP_6"/>
    <property type="match status" value="1"/>
</dbReference>
<dbReference type="Gene3D" id="3.40.50.2300">
    <property type="match status" value="2"/>
</dbReference>
<gene>
    <name evidence="5" type="ORF">CJO09_06595</name>
</gene>
<dbReference type="InterPro" id="IPR028082">
    <property type="entry name" value="Peripla_BP_I"/>
</dbReference>
<accession>A0ABX9MZ52</accession>
<feature type="domain" description="Leucine-binding protein" evidence="4">
    <location>
        <begin position="25"/>
        <end position="360"/>
    </location>
</feature>
<dbReference type="EMBL" id="NQOU01000002">
    <property type="protein sequence ID" value="RII83266.1"/>
    <property type="molecule type" value="Genomic_DNA"/>
</dbReference>
<comment type="caution">
    <text evidence="5">The sequence shown here is derived from an EMBL/GenBank/DDBJ whole genome shotgun (WGS) entry which is preliminary data.</text>
</comment>
<protein>
    <recommendedName>
        <fullName evidence="4">Leucine-binding protein domain-containing protein</fullName>
    </recommendedName>
</protein>
<comment type="similarity">
    <text evidence="1">Belongs to the leucine-binding protein family.</text>
</comment>
<feature type="chain" id="PRO_5046484972" description="Leucine-binding protein domain-containing protein" evidence="3">
    <location>
        <begin position="23"/>
        <end position="389"/>
    </location>
</feature>
<evidence type="ECO:0000256" key="1">
    <source>
        <dbReference type="ARBA" id="ARBA00010062"/>
    </source>
</evidence>
<evidence type="ECO:0000313" key="5">
    <source>
        <dbReference type="EMBL" id="RII83266.1"/>
    </source>
</evidence>
<evidence type="ECO:0000259" key="4">
    <source>
        <dbReference type="Pfam" id="PF13458"/>
    </source>
</evidence>
<feature type="signal peptide" evidence="3">
    <location>
        <begin position="1"/>
        <end position="22"/>
    </location>
</feature>
<keyword evidence="6" id="KW-1185">Reference proteome</keyword>
<dbReference type="Proteomes" id="UP000266483">
    <property type="component" value="Unassembled WGS sequence"/>
</dbReference>
<reference evidence="5 6" key="1">
    <citation type="submission" date="2017-08" db="EMBL/GenBank/DDBJ databases">
        <title>Pusillimonas indicus sp. nov., a member of the family Alcaligenaceae isolated from surface seawater.</title>
        <authorList>
            <person name="Li J."/>
        </authorList>
    </citation>
    <scope>NUCLEOTIDE SEQUENCE [LARGE SCALE GENOMIC DNA]</scope>
    <source>
        <strain evidence="5 6">17-4A</strain>
    </source>
</reference>
<dbReference type="RefSeq" id="WP_119441657.1">
    <property type="nucleotide sequence ID" value="NZ_CP170494.1"/>
</dbReference>
<dbReference type="InterPro" id="IPR028081">
    <property type="entry name" value="Leu-bd"/>
</dbReference>
<dbReference type="PANTHER" id="PTHR30483">
    <property type="entry name" value="LEUCINE-SPECIFIC-BINDING PROTEIN"/>
    <property type="match status" value="1"/>
</dbReference>